<organism evidence="5 6">
    <name type="scientific">Leersia perrieri</name>
    <dbReference type="NCBI Taxonomy" id="77586"/>
    <lineage>
        <taxon>Eukaryota</taxon>
        <taxon>Viridiplantae</taxon>
        <taxon>Streptophyta</taxon>
        <taxon>Embryophyta</taxon>
        <taxon>Tracheophyta</taxon>
        <taxon>Spermatophyta</taxon>
        <taxon>Magnoliopsida</taxon>
        <taxon>Liliopsida</taxon>
        <taxon>Poales</taxon>
        <taxon>Poaceae</taxon>
        <taxon>BOP clade</taxon>
        <taxon>Oryzoideae</taxon>
        <taxon>Oryzeae</taxon>
        <taxon>Oryzinae</taxon>
        <taxon>Leersia</taxon>
    </lineage>
</organism>
<protein>
    <recommendedName>
        <fullName evidence="4">Pectinesterase catalytic domain-containing protein</fullName>
    </recommendedName>
</protein>
<dbReference type="Gramene" id="LPERR09G14200.1">
    <property type="protein sequence ID" value="LPERR09G14200.1"/>
    <property type="gene ID" value="LPERR09G14200"/>
</dbReference>
<dbReference type="InterPro" id="IPR011050">
    <property type="entry name" value="Pectin_lyase_fold/virulence"/>
</dbReference>
<evidence type="ECO:0000313" key="6">
    <source>
        <dbReference type="Proteomes" id="UP000032180"/>
    </source>
</evidence>
<accession>A0A0D9XG95</accession>
<name>A0A0D9XG95_9ORYZ</name>
<dbReference type="STRING" id="77586.A0A0D9XG95"/>
<evidence type="ECO:0000256" key="3">
    <source>
        <dbReference type="ARBA" id="ARBA00023085"/>
    </source>
</evidence>
<dbReference type="InterPro" id="IPR012334">
    <property type="entry name" value="Pectin_lyas_fold"/>
</dbReference>
<dbReference type="GO" id="GO:0045490">
    <property type="term" value="P:pectin catabolic process"/>
    <property type="evidence" value="ECO:0007669"/>
    <property type="project" value="UniProtKB-UniPathway"/>
</dbReference>
<dbReference type="HOGENOM" id="CLU_126908_0_0_1"/>
<reference evidence="5" key="3">
    <citation type="submission" date="2015-04" db="UniProtKB">
        <authorList>
            <consortium name="EnsemblPlants"/>
        </authorList>
    </citation>
    <scope>IDENTIFICATION</scope>
</reference>
<sequence>MGISILDRSRSSPADVVVAADGSGNYTTITAAVAAVPLKISKRYVIHIKMGVYKEKCGRRRPVNIRNVHHYSITVDGNGFMARDLTIENTAVPVKKQVVALLSNSDNSVVYRCIIRGYQDTLYVKNKAVLP</sequence>
<dbReference type="GO" id="GO:0030599">
    <property type="term" value="F:pectinesterase activity"/>
    <property type="evidence" value="ECO:0007669"/>
    <property type="project" value="InterPro"/>
</dbReference>
<feature type="domain" description="Pectinesterase catalytic" evidence="4">
    <location>
        <begin position="15"/>
        <end position="57"/>
    </location>
</feature>
<evidence type="ECO:0000313" key="5">
    <source>
        <dbReference type="EnsemblPlants" id="LPERR09G14200.1"/>
    </source>
</evidence>
<dbReference type="PANTHER" id="PTHR31707">
    <property type="entry name" value="PECTINESTERASE"/>
    <property type="match status" value="1"/>
</dbReference>
<dbReference type="EnsemblPlants" id="LPERR09G14200.1">
    <property type="protein sequence ID" value="LPERR09G14200.1"/>
    <property type="gene ID" value="LPERR09G14200"/>
</dbReference>
<comment type="pathway">
    <text evidence="1">Glycan metabolism; pectin degradation; 2-dehydro-3-deoxy-D-gluconate from pectin: step 1/5.</text>
</comment>
<evidence type="ECO:0000259" key="4">
    <source>
        <dbReference type="Pfam" id="PF01095"/>
    </source>
</evidence>
<dbReference type="GO" id="GO:0042545">
    <property type="term" value="P:cell wall modification"/>
    <property type="evidence" value="ECO:0007669"/>
    <property type="project" value="InterPro"/>
</dbReference>
<dbReference type="InterPro" id="IPR000070">
    <property type="entry name" value="Pectinesterase_cat"/>
</dbReference>
<dbReference type="Pfam" id="PF01095">
    <property type="entry name" value="Pectinesterase"/>
    <property type="match status" value="2"/>
</dbReference>
<dbReference type="SUPFAM" id="SSF51126">
    <property type="entry name" value="Pectin lyase-like"/>
    <property type="match status" value="1"/>
</dbReference>
<dbReference type="Proteomes" id="UP000032180">
    <property type="component" value="Chromosome 9"/>
</dbReference>
<reference evidence="6" key="2">
    <citation type="submission" date="2013-12" db="EMBL/GenBank/DDBJ databases">
        <authorList>
            <person name="Yu Y."/>
            <person name="Lee S."/>
            <person name="de Baynast K."/>
            <person name="Wissotski M."/>
            <person name="Liu L."/>
            <person name="Talag J."/>
            <person name="Goicoechea J."/>
            <person name="Angelova A."/>
            <person name="Jetty R."/>
            <person name="Kudrna D."/>
            <person name="Golser W."/>
            <person name="Rivera L."/>
            <person name="Zhang J."/>
            <person name="Wing R."/>
        </authorList>
    </citation>
    <scope>NUCLEOTIDE SEQUENCE</scope>
</reference>
<proteinExistence type="predicted"/>
<evidence type="ECO:0000256" key="2">
    <source>
        <dbReference type="ARBA" id="ARBA00022801"/>
    </source>
</evidence>
<reference evidence="5 6" key="1">
    <citation type="submission" date="2012-08" db="EMBL/GenBank/DDBJ databases">
        <title>Oryza genome evolution.</title>
        <authorList>
            <person name="Wing R.A."/>
        </authorList>
    </citation>
    <scope>NUCLEOTIDE SEQUENCE</scope>
</reference>
<keyword evidence="6" id="KW-1185">Reference proteome</keyword>
<dbReference type="Gene3D" id="2.160.20.10">
    <property type="entry name" value="Single-stranded right-handed beta-helix, Pectin lyase-like"/>
    <property type="match status" value="1"/>
</dbReference>
<feature type="domain" description="Pectinesterase catalytic" evidence="4">
    <location>
        <begin position="70"/>
        <end position="126"/>
    </location>
</feature>
<dbReference type="UniPathway" id="UPA00545">
    <property type="reaction ID" value="UER00823"/>
</dbReference>
<evidence type="ECO:0000256" key="1">
    <source>
        <dbReference type="ARBA" id="ARBA00005184"/>
    </source>
</evidence>
<dbReference type="AlphaFoldDB" id="A0A0D9XG95"/>
<keyword evidence="3" id="KW-0063">Aspartyl esterase</keyword>
<keyword evidence="2" id="KW-0378">Hydrolase</keyword>